<dbReference type="RefSeq" id="WP_317900641.1">
    <property type="nucleotide sequence ID" value="NZ_JAIRBC010000002.1"/>
</dbReference>
<evidence type="ECO:0000259" key="8">
    <source>
        <dbReference type="Pfam" id="PF02687"/>
    </source>
</evidence>
<sequence>MKLAFQLAYKNLMGAGLRTWLNVGILSFAFVIIIFYNGMIDGWNEQSKRDSIAWEYGYGELRNDKYNPLDPFTIQDAHGVLPKEKSKDLTPILIRQATIYPHGRMMPITIKGIDTGQKTLQLPTQKLELSNAEIPVLIGTRMAASANLKEGDKVLLRWRDKNGTFDATNITVAGIFDTNVPTVDNGQFWISIDKLWEMTELTGNATLFIANQNFTPLKLNGWNFKTQMNLLKDLNDIIAMKKISGSIMYLLLLSIALLAIFDTQVLSVFRRQREIGTYIALGMTRRQVVGLFTVEGSMYSILATIVGCIYGIPIFVFMTKTGIGMPSASQEMGIAVAERIFPVYGAGLIFGTMVLVVASATLVSFLPARKIAKMNPVDALKGKLQ</sequence>
<accession>A0AAE3JN44</accession>
<feature type="transmembrane region" description="Helical" evidence="7">
    <location>
        <begin position="343"/>
        <end position="366"/>
    </location>
</feature>
<comment type="caution">
    <text evidence="9">The sequence shown here is derived from an EMBL/GenBank/DDBJ whole genome shotgun (WGS) entry which is preliminary data.</text>
</comment>
<organism evidence="9 10">
    <name type="scientific">Cerina litoralis</name>
    <dbReference type="NCBI Taxonomy" id="2874477"/>
    <lineage>
        <taxon>Bacteria</taxon>
        <taxon>Pseudomonadati</taxon>
        <taxon>Bacteroidota</taxon>
        <taxon>Flavobacteriia</taxon>
        <taxon>Flavobacteriales</taxon>
        <taxon>Flavobacteriaceae</taxon>
        <taxon>Cerina</taxon>
    </lineage>
</organism>
<evidence type="ECO:0000313" key="10">
    <source>
        <dbReference type="Proteomes" id="UP001200642"/>
    </source>
</evidence>
<comment type="subcellular location">
    <subcellularLocation>
        <location evidence="1">Cell membrane</location>
        <topology evidence="1">Multi-pass membrane protein</topology>
    </subcellularLocation>
</comment>
<dbReference type="InterPro" id="IPR003838">
    <property type="entry name" value="ABC3_permease_C"/>
</dbReference>
<dbReference type="PANTHER" id="PTHR30489">
    <property type="entry name" value="LIPOPROTEIN-RELEASING SYSTEM TRANSMEMBRANE PROTEIN LOLE"/>
    <property type="match status" value="1"/>
</dbReference>
<dbReference type="GO" id="GO:0044874">
    <property type="term" value="P:lipoprotein localization to outer membrane"/>
    <property type="evidence" value="ECO:0007669"/>
    <property type="project" value="TreeGrafter"/>
</dbReference>
<feature type="domain" description="ABC3 transporter permease C-terminal" evidence="8">
    <location>
        <begin position="247"/>
        <end position="376"/>
    </location>
</feature>
<feature type="transmembrane region" description="Helical" evidence="7">
    <location>
        <begin position="20"/>
        <end position="39"/>
    </location>
</feature>
<dbReference type="Proteomes" id="UP001200642">
    <property type="component" value="Unassembled WGS sequence"/>
</dbReference>
<keyword evidence="6 7" id="KW-0472">Membrane</keyword>
<dbReference type="InterPro" id="IPR051447">
    <property type="entry name" value="Lipoprotein-release_system"/>
</dbReference>
<feature type="transmembrane region" description="Helical" evidence="7">
    <location>
        <begin position="301"/>
        <end position="323"/>
    </location>
</feature>
<keyword evidence="4 7" id="KW-0812">Transmembrane</keyword>
<feature type="transmembrane region" description="Helical" evidence="7">
    <location>
        <begin position="247"/>
        <end position="269"/>
    </location>
</feature>
<dbReference type="EMBL" id="JAIRBC010000002">
    <property type="protein sequence ID" value="MCG2459496.1"/>
    <property type="molecule type" value="Genomic_DNA"/>
</dbReference>
<dbReference type="Pfam" id="PF02687">
    <property type="entry name" value="FtsX"/>
    <property type="match status" value="1"/>
</dbReference>
<dbReference type="GO" id="GO:0098797">
    <property type="term" value="C:plasma membrane protein complex"/>
    <property type="evidence" value="ECO:0007669"/>
    <property type="project" value="TreeGrafter"/>
</dbReference>
<reference evidence="9" key="1">
    <citation type="submission" date="2023-02" db="EMBL/GenBank/DDBJ databases">
        <title>Genome of Flavobacteriaceae gen. nov. sp. strain F89.</title>
        <authorList>
            <person name="Wang Y."/>
        </authorList>
    </citation>
    <scope>NUCLEOTIDE SEQUENCE</scope>
    <source>
        <strain evidence="9">F89</strain>
    </source>
</reference>
<name>A0AAE3JN44_9FLAO</name>
<evidence type="ECO:0000256" key="6">
    <source>
        <dbReference type="ARBA" id="ARBA00023136"/>
    </source>
</evidence>
<evidence type="ECO:0000256" key="7">
    <source>
        <dbReference type="SAM" id="Phobius"/>
    </source>
</evidence>
<evidence type="ECO:0000256" key="1">
    <source>
        <dbReference type="ARBA" id="ARBA00004651"/>
    </source>
</evidence>
<dbReference type="PANTHER" id="PTHR30489:SF0">
    <property type="entry name" value="LIPOPROTEIN-RELEASING SYSTEM TRANSMEMBRANE PROTEIN LOLE"/>
    <property type="match status" value="1"/>
</dbReference>
<dbReference type="AlphaFoldDB" id="A0AAE3JN44"/>
<keyword evidence="3" id="KW-1003">Cell membrane</keyword>
<evidence type="ECO:0000256" key="3">
    <source>
        <dbReference type="ARBA" id="ARBA00022475"/>
    </source>
</evidence>
<evidence type="ECO:0000256" key="4">
    <source>
        <dbReference type="ARBA" id="ARBA00022692"/>
    </source>
</evidence>
<evidence type="ECO:0000256" key="2">
    <source>
        <dbReference type="ARBA" id="ARBA00005236"/>
    </source>
</evidence>
<evidence type="ECO:0000256" key="5">
    <source>
        <dbReference type="ARBA" id="ARBA00022989"/>
    </source>
</evidence>
<protein>
    <submittedName>
        <fullName evidence="9">FtsX-like permease family protein</fullName>
    </submittedName>
</protein>
<comment type="similarity">
    <text evidence="2">Belongs to the ABC-4 integral membrane protein family. LolC/E subfamily.</text>
</comment>
<evidence type="ECO:0000313" key="9">
    <source>
        <dbReference type="EMBL" id="MCG2459496.1"/>
    </source>
</evidence>
<keyword evidence="10" id="KW-1185">Reference proteome</keyword>
<keyword evidence="5 7" id="KW-1133">Transmembrane helix</keyword>
<gene>
    <name evidence="9" type="ORF">K8352_01900</name>
</gene>
<proteinExistence type="inferred from homology"/>